<evidence type="ECO:0000313" key="3">
    <source>
        <dbReference type="Proteomes" id="UP000448943"/>
    </source>
</evidence>
<proteinExistence type="predicted"/>
<feature type="compositionally biased region" description="Acidic residues" evidence="1">
    <location>
        <begin position="60"/>
        <end position="79"/>
    </location>
</feature>
<evidence type="ECO:0000313" key="2">
    <source>
        <dbReference type="EMBL" id="NBI29907.1"/>
    </source>
</evidence>
<dbReference type="AlphaFoldDB" id="A0A6N9Q515"/>
<dbReference type="OrthoDB" id="9944820at2"/>
<keyword evidence="3" id="KW-1185">Reference proteome</keyword>
<accession>A0A6N9Q515</accession>
<dbReference type="RefSeq" id="WP_160646714.1">
    <property type="nucleotide sequence ID" value="NZ_SIJB01000028.1"/>
</dbReference>
<organism evidence="2 3">
    <name type="scientific">Chengkuizengella marina</name>
    <dbReference type="NCBI Taxonomy" id="2507566"/>
    <lineage>
        <taxon>Bacteria</taxon>
        <taxon>Bacillati</taxon>
        <taxon>Bacillota</taxon>
        <taxon>Bacilli</taxon>
        <taxon>Bacillales</taxon>
        <taxon>Paenibacillaceae</taxon>
        <taxon>Chengkuizengella</taxon>
    </lineage>
</organism>
<dbReference type="EMBL" id="SIJB01000028">
    <property type="protein sequence ID" value="NBI29907.1"/>
    <property type="molecule type" value="Genomic_DNA"/>
</dbReference>
<evidence type="ECO:0000256" key="1">
    <source>
        <dbReference type="SAM" id="MobiDB-lite"/>
    </source>
</evidence>
<name>A0A6N9Q515_9BACL</name>
<reference evidence="2 3" key="1">
    <citation type="submission" date="2019-01" db="EMBL/GenBank/DDBJ databases">
        <title>Chengkuizengella sp. nov., isolated from deep-sea sediment of East Pacific Ocean.</title>
        <authorList>
            <person name="Yang J."/>
            <person name="Lai Q."/>
            <person name="Shao Z."/>
        </authorList>
    </citation>
    <scope>NUCLEOTIDE SEQUENCE [LARGE SCALE GENOMIC DNA]</scope>
    <source>
        <strain evidence="2 3">YPA3-1-1</strain>
    </source>
</reference>
<feature type="region of interest" description="Disordered" evidence="1">
    <location>
        <begin position="52"/>
        <end position="79"/>
    </location>
</feature>
<comment type="caution">
    <text evidence="2">The sequence shown here is derived from an EMBL/GenBank/DDBJ whole genome shotgun (WGS) entry which is preliminary data.</text>
</comment>
<protein>
    <submittedName>
        <fullName evidence="2">Uncharacterized protein</fullName>
    </submittedName>
</protein>
<gene>
    <name evidence="2" type="ORF">ERL59_13155</name>
</gene>
<sequence length="79" mass="9037">MGRVIKAKVDLDFEEGFELSHKKSAEHVLKAVMEQISSATFEELEVELEFDDGTTHEFVIGEDADDEDEEDDDEEEDNE</sequence>
<dbReference type="Proteomes" id="UP000448943">
    <property type="component" value="Unassembled WGS sequence"/>
</dbReference>